<proteinExistence type="predicted"/>
<evidence type="ECO:0000313" key="2">
    <source>
        <dbReference type="Proteomes" id="UP000293652"/>
    </source>
</evidence>
<dbReference type="InterPro" id="IPR035985">
    <property type="entry name" value="Ubiquitin-activating_enz"/>
</dbReference>
<reference evidence="1 2" key="1">
    <citation type="submission" date="2019-02" db="EMBL/GenBank/DDBJ databases">
        <title>The genomic architecture of introgression among sibling species of bacteria.</title>
        <authorList>
            <person name="Cavassim M.I.A."/>
            <person name="Moeskjaer S."/>
            <person name="Moslemi C."/>
            <person name="Fields B."/>
            <person name="Bachmann A."/>
            <person name="Vilhjalmsson B."/>
            <person name="Schierup M.H."/>
            <person name="Young J.P.W."/>
            <person name="Andersen S.U."/>
        </authorList>
    </citation>
    <scope>NUCLEOTIDE SEQUENCE [LARGE SCALE GENOMIC DNA]</scope>
    <source>
        <strain evidence="1 2">SM145A</strain>
    </source>
</reference>
<accession>A0A4Q8XP49</accession>
<name>A0A4Q8XP49_RHILE</name>
<protein>
    <submittedName>
        <fullName evidence="1">Thiamine biosynthesis protein ThiF</fullName>
    </submittedName>
</protein>
<dbReference type="Proteomes" id="UP000293652">
    <property type="component" value="Unassembled WGS sequence"/>
</dbReference>
<dbReference type="EMBL" id="SIPC01000009">
    <property type="protein sequence ID" value="TAX64406.1"/>
    <property type="molecule type" value="Genomic_DNA"/>
</dbReference>
<evidence type="ECO:0000313" key="1">
    <source>
        <dbReference type="EMBL" id="TAX64406.1"/>
    </source>
</evidence>
<sequence length="456" mass="48166">MTTQISADSLHRLVKHAIDSGTAASVEEAKALFQGYRLAVEIDPAAAADPVQQAALLTTVALSHRVFLGGVSVSGSLATPLSLAMPLGRTLADAVVALGGAPGAMPDGTPTIVIGGPARERRKGFCIRTATAGWRGGILPIHSDLCPTGGCAMPLAGMLAAGLAVNEAFLHVSGGSSAVGRRPVGLSLWRPGSDVDWLQSDESEPTLTYLPSHLWLIGLGHLGQAYLWGLGLLPYQDPSAVKLVLQDVDVITESTISTSILTDAKMVGQKKTRVMASWAEQRGFTTSLQERLFAADFKRQPDEPAVALCGLDNAAGRRALDQVGFDLTVEAGLGRGYRDFRTMRLHVLPSRRPTAEIWKNNGKIESVENRPAYAKLLADGVLDRCGMTLLAGKAIGAPFVGCVAATLALSEVLRVLHGGVLNQLIDIDLTGVDHRSAVRHTADFTRLNPGFALSRL</sequence>
<gene>
    <name evidence="1" type="ORF">ELI03_34690</name>
</gene>
<organism evidence="1 2">
    <name type="scientific">Rhizobium leguminosarum</name>
    <dbReference type="NCBI Taxonomy" id="384"/>
    <lineage>
        <taxon>Bacteria</taxon>
        <taxon>Pseudomonadati</taxon>
        <taxon>Pseudomonadota</taxon>
        <taxon>Alphaproteobacteria</taxon>
        <taxon>Hyphomicrobiales</taxon>
        <taxon>Rhizobiaceae</taxon>
        <taxon>Rhizobium/Agrobacterium group</taxon>
        <taxon>Rhizobium</taxon>
    </lineage>
</organism>
<dbReference type="RefSeq" id="WP_130751235.1">
    <property type="nucleotide sequence ID" value="NZ_SIPC01000009.1"/>
</dbReference>
<dbReference type="SUPFAM" id="SSF69572">
    <property type="entry name" value="Activating enzymes of the ubiquitin-like proteins"/>
    <property type="match status" value="1"/>
</dbReference>
<comment type="caution">
    <text evidence="1">The sequence shown here is derived from an EMBL/GenBank/DDBJ whole genome shotgun (WGS) entry which is preliminary data.</text>
</comment>
<dbReference type="GO" id="GO:0008641">
    <property type="term" value="F:ubiquitin-like modifier activating enzyme activity"/>
    <property type="evidence" value="ECO:0007669"/>
    <property type="project" value="InterPro"/>
</dbReference>
<dbReference type="AlphaFoldDB" id="A0A4Q8XP49"/>
<dbReference type="Gene3D" id="3.40.50.720">
    <property type="entry name" value="NAD(P)-binding Rossmann-like Domain"/>
    <property type="match status" value="1"/>
</dbReference>